<evidence type="ECO:0000256" key="1">
    <source>
        <dbReference type="ARBA" id="ARBA00022553"/>
    </source>
</evidence>
<comment type="caution">
    <text evidence="8">The sequence shown here is derived from an EMBL/GenBank/DDBJ whole genome shotgun (WGS) entry which is preliminary data.</text>
</comment>
<keyword evidence="1 5" id="KW-0597">Phosphoprotein</keyword>
<protein>
    <submittedName>
        <fullName evidence="8">LuxR family transcriptional regulator</fullName>
    </submittedName>
</protein>
<keyword evidence="2" id="KW-0805">Transcription regulation</keyword>
<dbReference type="Pfam" id="PF00072">
    <property type="entry name" value="Response_reg"/>
    <property type="match status" value="1"/>
</dbReference>
<dbReference type="Pfam" id="PF00196">
    <property type="entry name" value="GerE"/>
    <property type="match status" value="1"/>
</dbReference>
<evidence type="ECO:0000259" key="6">
    <source>
        <dbReference type="PROSITE" id="PS50043"/>
    </source>
</evidence>
<evidence type="ECO:0000256" key="2">
    <source>
        <dbReference type="ARBA" id="ARBA00023015"/>
    </source>
</evidence>
<dbReference type="GO" id="GO:0000160">
    <property type="term" value="P:phosphorelay signal transduction system"/>
    <property type="evidence" value="ECO:0007669"/>
    <property type="project" value="InterPro"/>
</dbReference>
<evidence type="ECO:0000313" key="9">
    <source>
        <dbReference type="Proteomes" id="UP000236047"/>
    </source>
</evidence>
<dbReference type="GO" id="GO:0006355">
    <property type="term" value="P:regulation of DNA-templated transcription"/>
    <property type="evidence" value="ECO:0007669"/>
    <property type="project" value="InterPro"/>
</dbReference>
<feature type="modified residue" description="4-aspartylphosphate" evidence="5">
    <location>
        <position position="73"/>
    </location>
</feature>
<gene>
    <name evidence="8" type="ORF">AOB60_05625</name>
</gene>
<dbReference type="PRINTS" id="PR00038">
    <property type="entry name" value="HTHLUXR"/>
</dbReference>
<dbReference type="RefSeq" id="WP_073444113.1">
    <property type="nucleotide sequence ID" value="NZ_LJSN01000002.1"/>
</dbReference>
<evidence type="ECO:0000256" key="4">
    <source>
        <dbReference type="ARBA" id="ARBA00023163"/>
    </source>
</evidence>
<feature type="domain" description="Response regulatory" evidence="7">
    <location>
        <begin position="22"/>
        <end position="145"/>
    </location>
</feature>
<keyword evidence="4" id="KW-0804">Transcription</keyword>
<proteinExistence type="predicted"/>
<dbReference type="PANTHER" id="PTHR43214:SF24">
    <property type="entry name" value="TRANSCRIPTIONAL REGULATORY PROTEIN NARL-RELATED"/>
    <property type="match status" value="1"/>
</dbReference>
<dbReference type="EMBL" id="LJSN01000002">
    <property type="protein sequence ID" value="PNE40423.1"/>
    <property type="molecule type" value="Genomic_DNA"/>
</dbReference>
<feature type="domain" description="HTH luxR-type" evidence="6">
    <location>
        <begin position="175"/>
        <end position="240"/>
    </location>
</feature>
<accession>A0A2N8PHB4</accession>
<dbReference type="SMART" id="SM00448">
    <property type="entry name" value="REC"/>
    <property type="match status" value="1"/>
</dbReference>
<dbReference type="PROSITE" id="PS50043">
    <property type="entry name" value="HTH_LUXR_2"/>
    <property type="match status" value="1"/>
</dbReference>
<dbReference type="InterPro" id="IPR001789">
    <property type="entry name" value="Sig_transdc_resp-reg_receiver"/>
</dbReference>
<dbReference type="PROSITE" id="PS00622">
    <property type="entry name" value="HTH_LUXR_1"/>
    <property type="match status" value="1"/>
</dbReference>
<evidence type="ECO:0000256" key="5">
    <source>
        <dbReference type="PROSITE-ProRule" id="PRU00169"/>
    </source>
</evidence>
<dbReference type="CDD" id="cd17535">
    <property type="entry name" value="REC_NarL-like"/>
    <property type="match status" value="1"/>
</dbReference>
<dbReference type="InterPro" id="IPR058245">
    <property type="entry name" value="NreC/VraR/RcsB-like_REC"/>
</dbReference>
<evidence type="ECO:0000313" key="8">
    <source>
        <dbReference type="EMBL" id="PNE40423.1"/>
    </source>
</evidence>
<dbReference type="InterPro" id="IPR011006">
    <property type="entry name" value="CheY-like_superfamily"/>
</dbReference>
<dbReference type="CDD" id="cd06170">
    <property type="entry name" value="LuxR_C_like"/>
    <property type="match status" value="1"/>
</dbReference>
<name>A0A2N8PHB4_STRNR</name>
<dbReference type="SUPFAM" id="SSF52172">
    <property type="entry name" value="CheY-like"/>
    <property type="match status" value="1"/>
</dbReference>
<reference evidence="9" key="1">
    <citation type="submission" date="2015-09" db="EMBL/GenBank/DDBJ databases">
        <authorList>
            <person name="Graham D.E."/>
            <person name="Mahan K.M."/>
            <person name="Klingeman D.M."/>
            <person name="Fida T."/>
            <person name="Giannone R.J."/>
            <person name="Hettich R.L."/>
            <person name="Parry R.J."/>
            <person name="Spain J.C."/>
        </authorList>
    </citation>
    <scope>NUCLEOTIDE SEQUENCE [LARGE SCALE GENOMIC DNA]</scope>
    <source>
        <strain evidence="9">JCM 4701</strain>
    </source>
</reference>
<evidence type="ECO:0000256" key="3">
    <source>
        <dbReference type="ARBA" id="ARBA00023125"/>
    </source>
</evidence>
<evidence type="ECO:0000259" key="7">
    <source>
        <dbReference type="PROSITE" id="PS50110"/>
    </source>
</evidence>
<sequence length="244" mass="26412">MNQQSVQPATAHPVAGPEAPLRVFILDDHEVVRRGVRDLLEAEGDIEVVGEAGDGRQALARVPAIRPQVAILDVRLGGTEGPDGDHEGIEICRELRARVPDLACLMLTSFDDDEALFDAIMAGAAGYVLKQIDGTALVRAVRTVAAGQSMLDPRTATRVMERLRGPVRDQADDAPPSALDRLSPREREVLDLIGEGLTNRQIADRLFLAEKTIKNRVSAILAKLGVGRRVQAAMVAERLKEPRA</sequence>
<dbReference type="InterPro" id="IPR039420">
    <property type="entry name" value="WalR-like"/>
</dbReference>
<keyword evidence="9" id="KW-1185">Reference proteome</keyword>
<dbReference type="PROSITE" id="PS50110">
    <property type="entry name" value="RESPONSE_REGULATORY"/>
    <property type="match status" value="1"/>
</dbReference>
<organism evidence="8 9">
    <name type="scientific">Streptomyces noursei</name>
    <name type="common">Streptomyces albulus</name>
    <dbReference type="NCBI Taxonomy" id="1971"/>
    <lineage>
        <taxon>Bacteria</taxon>
        <taxon>Bacillati</taxon>
        <taxon>Actinomycetota</taxon>
        <taxon>Actinomycetes</taxon>
        <taxon>Kitasatosporales</taxon>
        <taxon>Streptomycetaceae</taxon>
        <taxon>Streptomyces</taxon>
    </lineage>
</organism>
<dbReference type="Gene3D" id="3.40.50.2300">
    <property type="match status" value="1"/>
</dbReference>
<dbReference type="InterPro" id="IPR000792">
    <property type="entry name" value="Tscrpt_reg_LuxR_C"/>
</dbReference>
<dbReference type="PANTHER" id="PTHR43214">
    <property type="entry name" value="TWO-COMPONENT RESPONSE REGULATOR"/>
    <property type="match status" value="1"/>
</dbReference>
<dbReference type="SMART" id="SM00421">
    <property type="entry name" value="HTH_LUXR"/>
    <property type="match status" value="1"/>
</dbReference>
<dbReference type="GO" id="GO:0003677">
    <property type="term" value="F:DNA binding"/>
    <property type="evidence" value="ECO:0007669"/>
    <property type="project" value="UniProtKB-KW"/>
</dbReference>
<dbReference type="AlphaFoldDB" id="A0A2N8PHB4"/>
<keyword evidence="3" id="KW-0238">DNA-binding</keyword>
<dbReference type="Proteomes" id="UP000236047">
    <property type="component" value="Unassembled WGS sequence"/>
</dbReference>